<evidence type="ECO:0000313" key="2">
    <source>
        <dbReference type="Proteomes" id="UP000276254"/>
    </source>
</evidence>
<dbReference type="OrthoDB" id="338237at2"/>
<dbReference type="InterPro" id="IPR034660">
    <property type="entry name" value="DinB/YfiT-like"/>
</dbReference>
<dbReference type="EMBL" id="CP032828">
    <property type="protein sequence ID" value="AYJ85496.1"/>
    <property type="molecule type" value="Genomic_DNA"/>
</dbReference>
<gene>
    <name evidence="1" type="ORF">D3Y57_04850</name>
</gene>
<keyword evidence="2" id="KW-1185">Reference proteome</keyword>
<dbReference type="PANTHER" id="PTHR36922:SF1">
    <property type="entry name" value="DUF1993 DOMAIN-CONTAINING PROTEIN"/>
    <property type="match status" value="1"/>
</dbReference>
<proteinExistence type="predicted"/>
<organism evidence="1 2">
    <name type="scientific">Sphingomonas paeninsulae</name>
    <dbReference type="NCBI Taxonomy" id="2319844"/>
    <lineage>
        <taxon>Bacteria</taxon>
        <taxon>Pseudomonadati</taxon>
        <taxon>Pseudomonadota</taxon>
        <taxon>Alphaproteobacteria</taxon>
        <taxon>Sphingomonadales</taxon>
        <taxon>Sphingomonadaceae</taxon>
        <taxon>Sphingomonas</taxon>
    </lineage>
</organism>
<keyword evidence="1" id="KW-0614">Plasmid</keyword>
<protein>
    <submittedName>
        <fullName evidence="1">DUF1993 domain-containing protein</fullName>
    </submittedName>
</protein>
<dbReference type="PANTHER" id="PTHR36922">
    <property type="entry name" value="BLL2446 PROTEIN"/>
    <property type="match status" value="1"/>
</dbReference>
<geneLocation type="plasmid" evidence="1">
    <name>unnamed1</name>
</geneLocation>
<name>A0A494TI41_SPHPE</name>
<dbReference type="Gene3D" id="1.20.120.450">
    <property type="entry name" value="dinb family like domain"/>
    <property type="match status" value="1"/>
</dbReference>
<dbReference type="InterPro" id="IPR018531">
    <property type="entry name" value="DUF1993"/>
</dbReference>
<sequence length="173" mass="19377">MAFTLYSATIPSYLQILASMARLIDKAESFCEVHSLQPDALIEARLVDDMLPFAYQIKSTAVHSIGAIEGVRKGRFAPDNTVPPATFAELRAKIAGTVTAIETLDPDEIETFIGRAMRFEFGDQHIDFLAEDFLLSFAQPNFYFHATTAYNILRLKGVELGKRDFNGRVRKLK</sequence>
<dbReference type="RefSeq" id="WP_121151849.1">
    <property type="nucleotide sequence ID" value="NZ_CP032828.1"/>
</dbReference>
<reference evidence="1 2" key="1">
    <citation type="submission" date="2018-09" db="EMBL/GenBank/DDBJ databases">
        <title>Sphingomonas peninsula sp. nov., isolated from fildes peninsula, Antarctic soil.</title>
        <authorList>
            <person name="Yingchao G."/>
        </authorList>
    </citation>
    <scope>NUCLEOTIDE SEQUENCE [LARGE SCALE GENOMIC DNA]</scope>
    <source>
        <strain evidence="1 2">YZ-8</strain>
        <plasmid evidence="1 2">unnamed1</plasmid>
    </source>
</reference>
<accession>A0A494TI41</accession>
<evidence type="ECO:0000313" key="1">
    <source>
        <dbReference type="EMBL" id="AYJ85496.1"/>
    </source>
</evidence>
<dbReference type="SUPFAM" id="SSF109854">
    <property type="entry name" value="DinB/YfiT-like putative metalloenzymes"/>
    <property type="match status" value="1"/>
</dbReference>
<dbReference type="Proteomes" id="UP000276254">
    <property type="component" value="Plasmid unnamed1"/>
</dbReference>
<dbReference type="AlphaFoldDB" id="A0A494TI41"/>
<dbReference type="KEGG" id="spha:D3Y57_04850"/>
<dbReference type="Pfam" id="PF09351">
    <property type="entry name" value="DUF1993"/>
    <property type="match status" value="1"/>
</dbReference>